<evidence type="ECO:0000313" key="2">
    <source>
        <dbReference type="Proteomes" id="UP000326067"/>
    </source>
</evidence>
<dbReference type="AlphaFoldDB" id="A0A5E7JAA2"/>
<evidence type="ECO:0000313" key="1">
    <source>
        <dbReference type="EMBL" id="VVO84107.1"/>
    </source>
</evidence>
<name>A0A5E7JAA2_PSEFL</name>
<gene>
    <name evidence="1" type="ORF">PS847_01949</name>
</gene>
<dbReference type="Proteomes" id="UP000326067">
    <property type="component" value="Unassembled WGS sequence"/>
</dbReference>
<proteinExistence type="predicted"/>
<protein>
    <submittedName>
        <fullName evidence="1">Uncharacterized protein</fullName>
    </submittedName>
</protein>
<dbReference type="EMBL" id="CABVIC010000002">
    <property type="protein sequence ID" value="VVO84107.1"/>
    <property type="molecule type" value="Genomic_DNA"/>
</dbReference>
<reference evidence="1 2" key="1">
    <citation type="submission" date="2019-09" db="EMBL/GenBank/DDBJ databases">
        <authorList>
            <person name="Chandra G."/>
            <person name="Truman W A."/>
        </authorList>
    </citation>
    <scope>NUCLEOTIDE SEQUENCE [LARGE SCALE GENOMIC DNA]</scope>
    <source>
        <strain evidence="1">PS847</strain>
    </source>
</reference>
<sequence length="549" mass="62256">MVPTTRRETIKVQAKQLRDLFDIDLTTAKYVLARGPYGCADWADLCTRLEQEPPLQGSLQLAELPQSLDATAYLAKHLCTLAASVSQLIITNRNLPELCEALRKVFAVPGNPVTLQDVLQAITPSEWLPTDMGPDPLAVIQSRVCVNGKDLLLLGTRIFWPRLFTFDAEITVEPVTAEPFGDDLKVMWEVAPWYQASRDYLFEYQRGDDWDDLPDFVEPLIPESARMQMHARWFAQCLKEWPQERRYNDEGEEFIPFLYQGHAYLVFGVPCAEPVIHPPLRRQYIQFPDEDNNCSQVIVLGGQLLQIEMLIVSKPTQHQYWDYADYHQALCNGLLDGAAAAGWISAPLHGWGDLLFISPACRSTLERQLRVEIKPEPNETLLTLQTDNPSLAMEVLERVHKGDFIRYEHATFGAHYAMRIDLPADHACVDLSLSMNCIEQTVFHSAHLISRRVIQNDGDKQMLYCDIEPALLKLVERQPLKLLKKAICEGQILRIQGLSEQLKAAPTLQASGSMFDPTSNGVVNPLEESLFDGDEELTFHSIRYQRSNL</sequence>
<accession>A0A5E7JAA2</accession>
<organism evidence="1 2">
    <name type="scientific">Pseudomonas fluorescens</name>
    <dbReference type="NCBI Taxonomy" id="294"/>
    <lineage>
        <taxon>Bacteria</taxon>
        <taxon>Pseudomonadati</taxon>
        <taxon>Pseudomonadota</taxon>
        <taxon>Gammaproteobacteria</taxon>
        <taxon>Pseudomonadales</taxon>
        <taxon>Pseudomonadaceae</taxon>
        <taxon>Pseudomonas</taxon>
    </lineage>
</organism>
<dbReference type="RefSeq" id="WP_150636028.1">
    <property type="nucleotide sequence ID" value="NZ_CABVIC010000002.1"/>
</dbReference>